<keyword evidence="4" id="KW-1185">Reference proteome</keyword>
<feature type="domain" description="Protein UNC80 C-terminal" evidence="2">
    <location>
        <begin position="1269"/>
        <end position="1396"/>
    </location>
</feature>
<feature type="compositionally biased region" description="Polar residues" evidence="1">
    <location>
        <begin position="2461"/>
        <end position="2470"/>
    </location>
</feature>
<evidence type="ECO:0000313" key="4">
    <source>
        <dbReference type="Proteomes" id="UP001234581"/>
    </source>
</evidence>
<feature type="region of interest" description="Disordered" evidence="1">
    <location>
        <begin position="2227"/>
        <end position="2286"/>
    </location>
</feature>
<proteinExistence type="predicted"/>
<feature type="compositionally biased region" description="Low complexity" evidence="1">
    <location>
        <begin position="1221"/>
        <end position="1231"/>
    </location>
</feature>
<evidence type="ECO:0000256" key="1">
    <source>
        <dbReference type="SAM" id="MobiDB-lite"/>
    </source>
</evidence>
<feature type="region of interest" description="Disordered" evidence="1">
    <location>
        <begin position="1212"/>
        <end position="1254"/>
    </location>
</feature>
<dbReference type="GO" id="GO:0034703">
    <property type="term" value="C:cation channel complex"/>
    <property type="evidence" value="ECO:0007669"/>
    <property type="project" value="TreeGrafter"/>
</dbReference>
<evidence type="ECO:0000313" key="3">
    <source>
        <dbReference type="EMBL" id="KAJ8658764.1"/>
    </source>
</evidence>
<feature type="compositionally biased region" description="Low complexity" evidence="1">
    <location>
        <begin position="2260"/>
        <end position="2286"/>
    </location>
</feature>
<name>A0AAD7V3S0_9FUNG</name>
<accession>A0AAD7V3S0</accession>
<feature type="compositionally biased region" description="Low complexity" evidence="1">
    <location>
        <begin position="2427"/>
        <end position="2438"/>
    </location>
</feature>
<organism evidence="3 4">
    <name type="scientific">Lichtheimia ornata</name>
    <dbReference type="NCBI Taxonomy" id="688661"/>
    <lineage>
        <taxon>Eukaryota</taxon>
        <taxon>Fungi</taxon>
        <taxon>Fungi incertae sedis</taxon>
        <taxon>Mucoromycota</taxon>
        <taxon>Mucoromycotina</taxon>
        <taxon>Mucoromycetes</taxon>
        <taxon>Mucorales</taxon>
        <taxon>Lichtheimiaceae</taxon>
        <taxon>Lichtheimia</taxon>
    </lineage>
</organism>
<feature type="region of interest" description="Disordered" evidence="1">
    <location>
        <begin position="79"/>
        <end position="99"/>
    </location>
</feature>
<dbReference type="GO" id="GO:0055080">
    <property type="term" value="P:monoatomic cation homeostasis"/>
    <property type="evidence" value="ECO:0007669"/>
    <property type="project" value="TreeGrafter"/>
</dbReference>
<reference evidence="3 4" key="1">
    <citation type="submission" date="2023-03" db="EMBL/GenBank/DDBJ databases">
        <title>Genome sequence of Lichtheimia ornata CBS 291.66.</title>
        <authorList>
            <person name="Mohabir J.T."/>
            <person name="Shea T.P."/>
            <person name="Kurbessoian T."/>
            <person name="Berby B."/>
            <person name="Fontaine J."/>
            <person name="Livny J."/>
            <person name="Gnirke A."/>
            <person name="Stajich J.E."/>
            <person name="Cuomo C.A."/>
        </authorList>
    </citation>
    <scope>NUCLEOTIDE SEQUENCE [LARGE SCALE GENOMIC DNA]</scope>
    <source>
        <strain evidence="3">CBS 291.66</strain>
    </source>
</reference>
<feature type="domain" description="Protein UNC80 C-terminal" evidence="2">
    <location>
        <begin position="1539"/>
        <end position="1689"/>
    </location>
</feature>
<feature type="compositionally biased region" description="Polar residues" evidence="1">
    <location>
        <begin position="169"/>
        <end position="183"/>
    </location>
</feature>
<dbReference type="PANTHER" id="PTHR31781:SF1">
    <property type="entry name" value="PROTEIN UNC-80 HOMOLOG"/>
    <property type="match status" value="1"/>
</dbReference>
<dbReference type="Proteomes" id="UP001234581">
    <property type="component" value="Unassembled WGS sequence"/>
</dbReference>
<feature type="region of interest" description="Disordered" evidence="1">
    <location>
        <begin position="547"/>
        <end position="578"/>
    </location>
</feature>
<feature type="region of interest" description="Disordered" evidence="1">
    <location>
        <begin position="2140"/>
        <end position="2174"/>
    </location>
</feature>
<dbReference type="InterPro" id="IPR016024">
    <property type="entry name" value="ARM-type_fold"/>
</dbReference>
<dbReference type="EMBL" id="JARTCD010000022">
    <property type="protein sequence ID" value="KAJ8658764.1"/>
    <property type="molecule type" value="Genomic_DNA"/>
</dbReference>
<dbReference type="GeneID" id="83212902"/>
<feature type="compositionally biased region" description="Low complexity" evidence="1">
    <location>
        <begin position="550"/>
        <end position="564"/>
    </location>
</feature>
<dbReference type="Pfam" id="PF20262">
    <property type="entry name" value="UNC80_C"/>
    <property type="match status" value="2"/>
</dbReference>
<dbReference type="SUPFAM" id="SSF48371">
    <property type="entry name" value="ARM repeat"/>
    <property type="match status" value="1"/>
</dbReference>
<feature type="compositionally biased region" description="Low complexity" evidence="1">
    <location>
        <begin position="2401"/>
        <end position="2410"/>
    </location>
</feature>
<protein>
    <recommendedName>
        <fullName evidence="2">Protein UNC80 C-terminal domain-containing protein</fullName>
    </recommendedName>
</protein>
<sequence length="2557" mass="284924">MSSDGNGESTPPPSVSQSSTTTPQRHDNTPSRQNGTPPVLNGHDLRRQQHQQTPPPSMAAAATAGAVAIRLGRGHNLFNMARNNQGTGNHSTSNGHHVGGVGGGGNIHKKAAHGRHVTTRGGIYAATTTVQQDIVRLERDLEKILLRPHARSRRISSSNARLSMHDTQRPQNGITDDTTATQGNSKRNLFMRYSRMDLSMATGDDDGRATAGEHGSRISAIMTSIMDTLEKHKVATQLPFTSDILGVLSVPFSQTPLSTDDCNQALDIFDYIRERFKQVDAIDNLEQITFCCRLLKCGHLKLKMRLVDTMKLMLASSMGNPAYLPSSPTAFHALVYTLADALSYASAATTDRPQSRHPEEYDYIRSALIDYLDKLSSGNMIPLMGKDWDRYFIPADSNSDPPAPLSVARFCVLEALCRSLMVSSDTSHSGGVFATALAKRTYIVQDLLPRYWEEPDVPMRRSYATVLFVLSEAATDWFLNATPDDLRQTTSPVSLLKAFIEDKITVTTLQMYLPNWHDDPNVRAVYTNVISMILSLLSITSLHDPHHLHSNSPRSTPSHSPRPSAYDIPSPDGSAMWSPDELSTEHLSLYSNTDRSSEKPTSWRHTIALIRSYFEAFWSSSTLQTLVMEVVAATVEDASWDKLVRIYENLAFNMDETIGDKVVTATLPRLLSRLANTLPSPTTPGLSNLMSRISQSYRPVFYRHVITCAASNDEQKVSTQLVLMSCLRKYMSSVQYWMHDAEMINVLLLSDLGAKKDTASNGEEVVIGDGIRWGNTTLGQCVVATEFLWAIKELRDKQSSGTLANMEESEIAKKFLIDLERRIAVFMTAKEKMTLIPLPLRVILCNIFLEIRFFCNTTHRPGWLLRAIDWAIQQRVTSTSSDPFDITNSPMSEKKSHVSVTIHPNHIENVMLMFQRIRIVYAMTVDELETESVDPVEYFDRPIRQPSDQSLLDTPVTSLHEQDPVQLPDQTRRRECISSIYPITQAAAASKDVRPPTSTHDANKSLQLASTLAKRRLDEMSSINQDPFGAVFSLLVAVYTSLTTQEFATLVNPLWQGFIDDRNPQSFVPAAFLLMQCSEKIPKQTIEVFMHDFYSGDPFRRLAAIEKQASMSGYRFNILAQEYIPVSNRKRPFRGDGGAFSTPFVPTDLGSNRFTMDEPRWMAKLKHASNFPIELKRQIQELGWDDDDQGEEHEALKKVLTPLALLPSLFLEDEDEPSNDGGAPDNTTGNAGAAGGGAGGGGTRNEGETTRHVNVSKIIARRKRAATVHAMTVANLSLVDLLGDDFSGVANGLRDLLETYLRDDPALFLRPFLGELGKTQMARHRELLTRLRYLTDLRAKLPPGFTYILFNYLAGMLKWLTRENKEEGLVLMMLIHPLLVELAMSTNELSIRDLRKNKIEHLLASTGRFWFINEQPASMFPRRITQQGTPFAFLDIPWEVFSVAILRTSHIQFLTNFLARYPREVYAIKKTLQEYEPIPMPNKKSNERLSGTAQYFPDITLRKRQDTSFVFEEEDVSPSNDEIKAIPRHTQEEEDTGLLSSLRARVWLRFIDALLNGLNKNYNDRNELERILKGVNMIIMEHHSDYGIIGQALILYTRVVTRFKRLFVNNRGHGTFLHALFKVFCEVERFPHVRSAITFAWCRFYAVHEESFVFQMLGTLVPIILDAYDKSTSLGAWMADNLYYLMQAMHNPPRLGATSDVLGLQLQVELDDHERSVQERIDAVSNPMAMPLSATILKPLSKSATAPIVPLAVSDYDNRPFPMQDFVKLFLTIIAYDPGSLRAEQFVKMFRHMLPRFCKLGNLGTLVNDGIVALIDVFLKFSKNAKPAAAAGGDGQGGATSGSSAPHINFNVSNLFSSEENAGPTQGESSTQHAYGKQWQQNDRLTIKREFVRLVEQFFKCGGALNETNHEKMSQIIRIIMRDYASVRGAICKTGWIRNYLVYAMETMVDMRNYTKPLKTMLTAIHGQLRTQWKTVDATELYEGLATMMENGQGKALNMHDVAGLLRERFVSFGLMIATRAPGDWNELGLEIRTRFRKALVRLIVAILEHSSQDVLQEIEQLPPSISLIGSIVVPICLKYDTRCDSGASVPSLMRPRFRPSDPTATWMRLLAYVSKSCSQASLFKSKSTGFSLTALASNMGGGGQQQHSYSHNQNEEMDDGDVMPEPRDGKSTPTSVAHLFSLSIVAMKIILIRGSKSFDKIRGAWVQVAYFIKGALIFGQTLKTLKQRPTSGRSTPRGSHAPQPSPGLSPPNNPHSLWPGTPTTPESAPATAGIGATTNSSTSSAPPVSVLYDYATWCFLEYVVCYKAPLSLLLRDFVQDKLRDMGSTARPTSGRSPSFATTPTVGNRQSRKWKSWANTDSQPPQQQQQAMANTYASDPLVPPPHHQQVETLAPPPPSPQQQADTSAASGLGLHIPNSRSSGTGVPQQQQPMSSSQSIFIDEAPPLSPTAQPIHSRRGSRANNTNTNSMPVGVGSTELHIIHAETINALMNIQSCLGFNTALPWGTDTTSPQHARPWTYRMAVSKATYEWQMILQLYTQLFENPSTTNTSPAPLNP</sequence>
<feature type="compositionally biased region" description="Polar residues" evidence="1">
    <location>
        <begin position="2227"/>
        <end position="2238"/>
    </location>
</feature>
<comment type="caution">
    <text evidence="3">The sequence shown here is derived from an EMBL/GenBank/DDBJ whole genome shotgun (WGS) entry which is preliminary data.</text>
</comment>
<feature type="region of interest" description="Disordered" evidence="1">
    <location>
        <begin position="2327"/>
        <end position="2470"/>
    </location>
</feature>
<evidence type="ECO:0000259" key="2">
    <source>
        <dbReference type="Pfam" id="PF20262"/>
    </source>
</evidence>
<dbReference type="RefSeq" id="XP_058343677.1">
    <property type="nucleotide sequence ID" value="XM_058485530.1"/>
</dbReference>
<feature type="compositionally biased region" description="Pro residues" evidence="1">
    <location>
        <begin position="2244"/>
        <end position="2254"/>
    </location>
</feature>
<feature type="region of interest" description="Disordered" evidence="1">
    <location>
        <begin position="1"/>
        <end position="43"/>
    </location>
</feature>
<feature type="compositionally biased region" description="Polar residues" evidence="1">
    <location>
        <begin position="2330"/>
        <end position="2349"/>
    </location>
</feature>
<feature type="compositionally biased region" description="Gly residues" evidence="1">
    <location>
        <begin position="1232"/>
        <end position="1244"/>
    </location>
</feature>
<feature type="region of interest" description="Disordered" evidence="1">
    <location>
        <begin position="155"/>
        <end position="183"/>
    </location>
</feature>
<gene>
    <name evidence="3" type="ORF">O0I10_005490</name>
</gene>
<dbReference type="PANTHER" id="PTHR31781">
    <property type="entry name" value="UNC80"/>
    <property type="match status" value="1"/>
</dbReference>
<dbReference type="InterPro" id="IPR046460">
    <property type="entry name" value="UNC80_C"/>
</dbReference>
<dbReference type="GO" id="GO:0005261">
    <property type="term" value="F:monoatomic cation channel activity"/>
    <property type="evidence" value="ECO:0007669"/>
    <property type="project" value="TreeGrafter"/>
</dbReference>